<reference evidence="1 2" key="1">
    <citation type="submission" date="2020-07" db="EMBL/GenBank/DDBJ databases">
        <title>Mycobacterium kansasii (former subtype) with zoonotic potential isolated from diseased indoor pet cat, Japan.</title>
        <authorList>
            <person name="Fukano H."/>
            <person name="Terazono T."/>
            <person name="Hoshino Y."/>
        </authorList>
    </citation>
    <scope>NUCLEOTIDE SEQUENCE [LARGE SCALE GENOMIC DNA]</scope>
    <source>
        <strain evidence="1 2">Kuro-I</strain>
    </source>
</reference>
<protein>
    <submittedName>
        <fullName evidence="1">Uncharacterized protein</fullName>
    </submittedName>
</protein>
<accession>A0A7G1IKJ5</accession>
<proteinExistence type="predicted"/>
<organism evidence="1 2">
    <name type="scientific">Mycobacterium kansasii</name>
    <dbReference type="NCBI Taxonomy" id="1768"/>
    <lineage>
        <taxon>Bacteria</taxon>
        <taxon>Bacillati</taxon>
        <taxon>Actinomycetota</taxon>
        <taxon>Actinomycetes</taxon>
        <taxon>Mycobacteriales</taxon>
        <taxon>Mycobacteriaceae</taxon>
        <taxon>Mycobacterium</taxon>
    </lineage>
</organism>
<dbReference type="AlphaFoldDB" id="A0A7G1IKJ5"/>
<dbReference type="Proteomes" id="UP000516380">
    <property type="component" value="Chromosome"/>
</dbReference>
<keyword evidence="2" id="KW-1185">Reference proteome</keyword>
<evidence type="ECO:0000313" key="2">
    <source>
        <dbReference type="Proteomes" id="UP000516380"/>
    </source>
</evidence>
<gene>
    <name evidence="1" type="ORF">NIIDMKKI_65030</name>
</gene>
<evidence type="ECO:0000313" key="1">
    <source>
        <dbReference type="EMBL" id="BCI91297.1"/>
    </source>
</evidence>
<sequence>MAACPAAALTRDVMNEQAVLGCRRGGQGLFIKALDRELTRRRLTVPAFEHDLAAEIRGQPQAVLATPAPRTLGAVAAAGARGH</sequence>
<name>A0A7G1IKJ5_MYCKA</name>
<dbReference type="EMBL" id="AP023343">
    <property type="protein sequence ID" value="BCI91297.1"/>
    <property type="molecule type" value="Genomic_DNA"/>
</dbReference>